<accession>A0AAD5XL02</accession>
<feature type="compositionally biased region" description="Basic residues" evidence="7">
    <location>
        <begin position="374"/>
        <end position="384"/>
    </location>
</feature>
<evidence type="ECO:0000256" key="6">
    <source>
        <dbReference type="HAMAP-Rule" id="MF_03056"/>
    </source>
</evidence>
<dbReference type="GO" id="GO:0005829">
    <property type="term" value="C:cytosol"/>
    <property type="evidence" value="ECO:0007669"/>
    <property type="project" value="TreeGrafter"/>
</dbReference>
<evidence type="ECO:0000256" key="5">
    <source>
        <dbReference type="ARBA" id="ARBA00023242"/>
    </source>
</evidence>
<dbReference type="InterPro" id="IPR028884">
    <property type="entry name" value="Trm82"/>
</dbReference>
<comment type="pathway">
    <text evidence="6">tRNA modification; N(7)-methylguanine-tRNA biosynthesis.</text>
</comment>
<evidence type="ECO:0000256" key="4">
    <source>
        <dbReference type="ARBA" id="ARBA00022737"/>
    </source>
</evidence>
<evidence type="ECO:0000313" key="8">
    <source>
        <dbReference type="EMBL" id="KAJ3175023.1"/>
    </source>
</evidence>
<feature type="region of interest" description="Disordered" evidence="7">
    <location>
        <begin position="354"/>
        <end position="384"/>
    </location>
</feature>
<evidence type="ECO:0000256" key="2">
    <source>
        <dbReference type="ARBA" id="ARBA00022574"/>
    </source>
</evidence>
<dbReference type="InterPro" id="IPR001680">
    <property type="entry name" value="WD40_rpt"/>
</dbReference>
<dbReference type="GO" id="GO:0043527">
    <property type="term" value="C:tRNA methyltransferase complex"/>
    <property type="evidence" value="ECO:0007669"/>
    <property type="project" value="TreeGrafter"/>
</dbReference>
<protein>
    <submittedName>
        <fullName evidence="8">tRNA (Guanine-N(7)-)-methyltransferase non-catalytic subunit trm82</fullName>
    </submittedName>
</protein>
<evidence type="ECO:0000256" key="3">
    <source>
        <dbReference type="ARBA" id="ARBA00022694"/>
    </source>
</evidence>
<gene>
    <name evidence="8" type="primary">TRM82</name>
    <name evidence="8" type="ORF">HDU87_006557</name>
</gene>
<dbReference type="Proteomes" id="UP001212152">
    <property type="component" value="Unassembled WGS sequence"/>
</dbReference>
<keyword evidence="5 6" id="KW-0539">Nucleus</keyword>
<keyword evidence="9" id="KW-1185">Reference proteome</keyword>
<sequence>MVVRLPIHRVLYLAGTDIVVAAFGNHFLAANARTGEVVAAPKSVIAAQAAASSAHAIDDEEFPTSTILHLAFHSQTHQLAVSADNKQLICWDVRTWKKLSSRISIKRASCLSFSKDGAKLIIGDKFGDVYTFKSNNASDKEALILGHVSLLTSMTLTHDGNYILTADRDEKVRVSRFPLAFDIVQFCLGHEKFVSAIHIPAFAPDLLISGGGDQFLLTWNFMAGRIVQKIPLDELEGQVAVSAIESHAATKVVAVILDSLKKVLLYDAADSTNLKLIQKLDLPTDPLHVCFDNDGHLWIALAPRPEGNLVEIARYTAGTFAISPSDPVLSQINTIPTPGGETVPDFYTATKLRKAEGHPPGHAKRKPPTNTPKAKAKRAKKANQ</sequence>
<evidence type="ECO:0000256" key="7">
    <source>
        <dbReference type="SAM" id="MobiDB-lite"/>
    </source>
</evidence>
<name>A0AAD5XL02_9FUNG</name>
<dbReference type="SMART" id="SM00320">
    <property type="entry name" value="WD40"/>
    <property type="match status" value="3"/>
</dbReference>
<dbReference type="AlphaFoldDB" id="A0AAD5XL02"/>
<evidence type="ECO:0000313" key="9">
    <source>
        <dbReference type="Proteomes" id="UP001212152"/>
    </source>
</evidence>
<dbReference type="InterPro" id="IPR036322">
    <property type="entry name" value="WD40_repeat_dom_sf"/>
</dbReference>
<dbReference type="GO" id="GO:0005634">
    <property type="term" value="C:nucleus"/>
    <property type="evidence" value="ECO:0007669"/>
    <property type="project" value="UniProtKB-SubCell"/>
</dbReference>
<comment type="similarity">
    <text evidence="6">Belongs to the WD repeat TRM82 family.</text>
</comment>
<dbReference type="GO" id="GO:0106004">
    <property type="term" value="P:tRNA (guanine-N7)-methylation"/>
    <property type="evidence" value="ECO:0007669"/>
    <property type="project" value="UniProtKB-UniRule"/>
</dbReference>
<dbReference type="PANTHER" id="PTHR16288">
    <property type="entry name" value="WD40 REPEAT PROTEIN 4"/>
    <property type="match status" value="1"/>
</dbReference>
<keyword evidence="3 6" id="KW-0819">tRNA processing</keyword>
<comment type="function">
    <text evidence="6">Required for the formation of N(7)-methylguanine at position 46 (m7G46) in tRNA. In the complex, it is required to stabilize and induce conformational changes of the catalytic subunit.</text>
</comment>
<dbReference type="PANTHER" id="PTHR16288:SF0">
    <property type="entry name" value="TRNA (GUANINE-N(7)-)-METHYLTRANSFERASE NON-CATALYTIC SUBUNIT WDR4"/>
    <property type="match status" value="1"/>
</dbReference>
<dbReference type="Pfam" id="PF00400">
    <property type="entry name" value="WD40"/>
    <property type="match status" value="1"/>
</dbReference>
<proteinExistence type="inferred from homology"/>
<dbReference type="EMBL" id="JADGJQ010000057">
    <property type="protein sequence ID" value="KAJ3175023.1"/>
    <property type="molecule type" value="Genomic_DNA"/>
</dbReference>
<comment type="caution">
    <text evidence="8">The sequence shown here is derived from an EMBL/GenBank/DDBJ whole genome shotgun (WGS) entry which is preliminary data.</text>
</comment>
<keyword evidence="2 6" id="KW-0853">WD repeat</keyword>
<dbReference type="Gene3D" id="2.130.10.10">
    <property type="entry name" value="YVTN repeat-like/Quinoprotein amine dehydrogenase"/>
    <property type="match status" value="1"/>
</dbReference>
<dbReference type="InterPro" id="IPR015943">
    <property type="entry name" value="WD40/YVTN_repeat-like_dom_sf"/>
</dbReference>
<evidence type="ECO:0000256" key="1">
    <source>
        <dbReference type="ARBA" id="ARBA00004123"/>
    </source>
</evidence>
<dbReference type="SUPFAM" id="SSF50978">
    <property type="entry name" value="WD40 repeat-like"/>
    <property type="match status" value="1"/>
</dbReference>
<reference evidence="8" key="1">
    <citation type="submission" date="2020-05" db="EMBL/GenBank/DDBJ databases">
        <title>Phylogenomic resolution of chytrid fungi.</title>
        <authorList>
            <person name="Stajich J.E."/>
            <person name="Amses K."/>
            <person name="Simmons R."/>
            <person name="Seto K."/>
            <person name="Myers J."/>
            <person name="Bonds A."/>
            <person name="Quandt C.A."/>
            <person name="Barry K."/>
            <person name="Liu P."/>
            <person name="Grigoriev I."/>
            <person name="Longcore J.E."/>
            <person name="James T.Y."/>
        </authorList>
    </citation>
    <scope>NUCLEOTIDE SEQUENCE</scope>
    <source>
        <strain evidence="8">JEL0379</strain>
    </source>
</reference>
<dbReference type="HAMAP" id="MF_03056">
    <property type="entry name" value="TRM82"/>
    <property type="match status" value="1"/>
</dbReference>
<organism evidence="8 9">
    <name type="scientific">Geranomyces variabilis</name>
    <dbReference type="NCBI Taxonomy" id="109894"/>
    <lineage>
        <taxon>Eukaryota</taxon>
        <taxon>Fungi</taxon>
        <taxon>Fungi incertae sedis</taxon>
        <taxon>Chytridiomycota</taxon>
        <taxon>Chytridiomycota incertae sedis</taxon>
        <taxon>Chytridiomycetes</taxon>
        <taxon>Spizellomycetales</taxon>
        <taxon>Powellomycetaceae</taxon>
        <taxon>Geranomyces</taxon>
    </lineage>
</organism>
<comment type="subcellular location">
    <subcellularLocation>
        <location evidence="1 6">Nucleus</location>
    </subcellularLocation>
</comment>
<keyword evidence="4 6" id="KW-0677">Repeat</keyword>